<proteinExistence type="predicted"/>
<evidence type="ECO:0000256" key="1">
    <source>
        <dbReference type="SAM" id="SignalP"/>
    </source>
</evidence>
<gene>
    <name evidence="3" type="ORF">AVL57_15125</name>
    <name evidence="4" type="ORF">Q4527_10730</name>
</gene>
<dbReference type="EMBL" id="CP013926">
    <property type="protein sequence ID" value="AMJ75177.1"/>
    <property type="molecule type" value="Genomic_DNA"/>
</dbReference>
<keyword evidence="1" id="KW-0732">Signal</keyword>
<dbReference type="Gene3D" id="3.10.620.30">
    <property type="match status" value="1"/>
</dbReference>
<dbReference type="InterPro" id="IPR002931">
    <property type="entry name" value="Transglutaminase-like"/>
</dbReference>
<feature type="domain" description="Transglutaminase-like" evidence="2">
    <location>
        <begin position="158"/>
        <end position="222"/>
    </location>
</feature>
<keyword evidence="5" id="KW-1185">Reference proteome</keyword>
<dbReference type="SUPFAM" id="SSF54001">
    <property type="entry name" value="Cysteine proteinases"/>
    <property type="match status" value="1"/>
</dbReference>
<dbReference type="Proteomes" id="UP000056750">
    <property type="component" value="Chromosome"/>
</dbReference>
<accession>A0AAW7YZI0</accession>
<evidence type="ECO:0000313" key="6">
    <source>
        <dbReference type="Proteomes" id="UP001170717"/>
    </source>
</evidence>
<protein>
    <submittedName>
        <fullName evidence="4">Transglutaminase domain-containing protein</fullName>
    </submittedName>
</protein>
<dbReference type="RefSeq" id="WP_057790419.1">
    <property type="nucleotide sequence ID" value="NZ_CAXIBE010000049.1"/>
</dbReference>
<dbReference type="Proteomes" id="UP001170717">
    <property type="component" value="Unassembled WGS sequence"/>
</dbReference>
<reference evidence="4" key="2">
    <citation type="submission" date="2023-07" db="EMBL/GenBank/DDBJ databases">
        <title>Genome content predicts the carbon catabolic preferences of heterotrophic bacteria.</title>
        <authorList>
            <person name="Gralka M."/>
        </authorList>
    </citation>
    <scope>NUCLEOTIDE SEQUENCE</scope>
    <source>
        <strain evidence="4">F2M12</strain>
    </source>
</reference>
<evidence type="ECO:0000259" key="2">
    <source>
        <dbReference type="SMART" id="SM00460"/>
    </source>
</evidence>
<dbReference type="Pfam" id="PF01841">
    <property type="entry name" value="Transglut_core"/>
    <property type="match status" value="1"/>
</dbReference>
<feature type="signal peptide" evidence="1">
    <location>
        <begin position="1"/>
        <end position="25"/>
    </location>
</feature>
<dbReference type="AlphaFoldDB" id="A0AAW7YZI0"/>
<feature type="chain" id="PRO_5043667316" evidence="1">
    <location>
        <begin position="26"/>
        <end position="267"/>
    </location>
</feature>
<organism evidence="4 6">
    <name type="scientific">Alteromonas stellipolaris</name>
    <dbReference type="NCBI Taxonomy" id="233316"/>
    <lineage>
        <taxon>Bacteria</taxon>
        <taxon>Pseudomonadati</taxon>
        <taxon>Pseudomonadota</taxon>
        <taxon>Gammaproteobacteria</taxon>
        <taxon>Alteromonadales</taxon>
        <taxon>Alteromonadaceae</taxon>
        <taxon>Alteromonas/Salinimonas group</taxon>
        <taxon>Alteromonas</taxon>
    </lineage>
</organism>
<evidence type="ECO:0000313" key="4">
    <source>
        <dbReference type="EMBL" id="MDO6577870.1"/>
    </source>
</evidence>
<dbReference type="InterPro" id="IPR038765">
    <property type="entry name" value="Papain-like_cys_pep_sf"/>
</dbReference>
<evidence type="ECO:0000313" key="3">
    <source>
        <dbReference type="EMBL" id="AMJ75177.1"/>
    </source>
</evidence>
<dbReference type="PANTHER" id="PTHR33490">
    <property type="entry name" value="BLR5614 PROTEIN-RELATED"/>
    <property type="match status" value="1"/>
</dbReference>
<dbReference type="SMART" id="SM00460">
    <property type="entry name" value="TGc"/>
    <property type="match status" value="1"/>
</dbReference>
<sequence length="267" mass="29031">MRFSSRLSIGLSLLFGFAFTYTASAQSVPSIAEIGIELAEGQALPLSKQINFELVSSNSAKLATNLADWQGVTAEHVGDNRLSITLSSMPRFVKPANDKHSADSFVMDLSEPSTKAFVASYQQAYGDLPFELEHLTAFVAGYIVDPNYIHGFNIASVVASQRSGDCTEYAVLTAALARSLGLSARVIIGTVIVEQTDHVNAFGHAWTEVWHNGQWHIVDSALYRSNATQQFYLPASELDNEGPGYGMGLARAFVLMPEQLHSLRSKP</sequence>
<evidence type="ECO:0000313" key="5">
    <source>
        <dbReference type="Proteomes" id="UP000056750"/>
    </source>
</evidence>
<name>A0AAW7YZI0_9ALTE</name>
<dbReference type="KEGG" id="asq:AVL57_15125"/>
<reference evidence="3 5" key="1">
    <citation type="submission" date="2015-12" db="EMBL/GenBank/DDBJ databases">
        <title>Intraspecies pangenome expansion in the marine bacterium Alteromonas.</title>
        <authorList>
            <person name="Lopez-Perez M."/>
            <person name="Rodriguez-Valera F."/>
        </authorList>
    </citation>
    <scope>NUCLEOTIDE SEQUENCE [LARGE SCALE GENOMIC DNA]</scope>
    <source>
        <strain evidence="3 5">LMG 21861</strain>
    </source>
</reference>
<dbReference type="EMBL" id="JAUOQI010000006">
    <property type="protein sequence ID" value="MDO6577870.1"/>
    <property type="molecule type" value="Genomic_DNA"/>
</dbReference>